<dbReference type="InterPro" id="IPR017871">
    <property type="entry name" value="ABC_transporter-like_CS"/>
</dbReference>
<dbReference type="HOGENOM" id="CLU_000604_1_2_11"/>
<evidence type="ECO:0000259" key="6">
    <source>
        <dbReference type="PROSITE" id="PS50893"/>
    </source>
</evidence>
<evidence type="ECO:0000256" key="3">
    <source>
        <dbReference type="ARBA" id="ARBA00022741"/>
    </source>
</evidence>
<dbReference type="Proteomes" id="UP000008710">
    <property type="component" value="Plasmid pRHL2"/>
</dbReference>
<dbReference type="GO" id="GO:0005524">
    <property type="term" value="F:ATP binding"/>
    <property type="evidence" value="ECO:0007669"/>
    <property type="project" value="UniProtKB-KW"/>
</dbReference>
<dbReference type="GO" id="GO:0015807">
    <property type="term" value="P:L-amino acid transport"/>
    <property type="evidence" value="ECO:0007669"/>
    <property type="project" value="TreeGrafter"/>
</dbReference>
<reference evidence="8" key="1">
    <citation type="journal article" date="2006" name="Proc. Natl. Acad. Sci. U.S.A.">
        <title>The complete genome of Rhodococcus sp. RHA1 provides insights into a catabolic powerhouse.</title>
        <authorList>
            <person name="McLeod M.P."/>
            <person name="Warren R.L."/>
            <person name="Hsiao W.W.L."/>
            <person name="Araki N."/>
            <person name="Myhre M."/>
            <person name="Fernandes C."/>
            <person name="Miyazawa D."/>
            <person name="Wong W."/>
            <person name="Lillquist A.L."/>
            <person name="Wang D."/>
            <person name="Dosanjh M."/>
            <person name="Hara H."/>
            <person name="Petrescu A."/>
            <person name="Morin R.D."/>
            <person name="Yang G."/>
            <person name="Stott J.M."/>
            <person name="Schein J.E."/>
            <person name="Shin H."/>
            <person name="Smailus D."/>
            <person name="Siddiqui A.S."/>
            <person name="Marra M.A."/>
            <person name="Jones S.J.M."/>
            <person name="Holt R."/>
            <person name="Brinkman F.S.L."/>
            <person name="Miyauchi K."/>
            <person name="Fukuda M."/>
            <person name="Davies J.E."/>
            <person name="Mohn W.W."/>
            <person name="Eltis L.D."/>
        </authorList>
    </citation>
    <scope>NUCLEOTIDE SEQUENCE [LARGE SCALE GENOMIC DNA]</scope>
    <source>
        <strain evidence="8">RHA1</strain>
    </source>
</reference>
<dbReference type="PROSITE" id="PS50893">
    <property type="entry name" value="ABC_TRANSPORTER_2"/>
    <property type="match status" value="1"/>
</dbReference>
<keyword evidence="7" id="KW-0614">Plasmid</keyword>
<keyword evidence="2" id="KW-0813">Transport</keyword>
<accession>Q0RW23</accession>
<dbReference type="SMART" id="SM00382">
    <property type="entry name" value="AAA"/>
    <property type="match status" value="1"/>
</dbReference>
<dbReference type="RefSeq" id="WP_011600150.1">
    <property type="nucleotide sequence ID" value="NC_008270.1"/>
</dbReference>
<keyword evidence="3" id="KW-0547">Nucleotide-binding</keyword>
<name>Q0RW23_RHOJR</name>
<comment type="similarity">
    <text evidence="1">Belongs to the ABC transporter superfamily.</text>
</comment>
<evidence type="ECO:0000256" key="1">
    <source>
        <dbReference type="ARBA" id="ARBA00005417"/>
    </source>
</evidence>
<dbReference type="CDD" id="cd03224">
    <property type="entry name" value="ABC_TM1139_LivF_branched"/>
    <property type="match status" value="1"/>
</dbReference>
<dbReference type="InterPro" id="IPR052156">
    <property type="entry name" value="BCAA_Transport_ATP-bd_LivF"/>
</dbReference>
<dbReference type="KEGG" id="rha:RHA1_ro10324"/>
<dbReference type="EMBL" id="CP000433">
    <property type="protein sequence ID" value="ABH00513.1"/>
    <property type="molecule type" value="Genomic_DNA"/>
</dbReference>
<dbReference type="PANTHER" id="PTHR43820">
    <property type="entry name" value="HIGH-AFFINITY BRANCHED-CHAIN AMINO ACID TRANSPORT ATP-BINDING PROTEIN LIVF"/>
    <property type="match status" value="1"/>
</dbReference>
<dbReference type="PROSITE" id="PS00211">
    <property type="entry name" value="ABC_TRANSPORTER_1"/>
    <property type="match status" value="1"/>
</dbReference>
<evidence type="ECO:0000256" key="4">
    <source>
        <dbReference type="ARBA" id="ARBA00022840"/>
    </source>
</evidence>
<dbReference type="Pfam" id="PF00005">
    <property type="entry name" value="ABC_tran"/>
    <property type="match status" value="1"/>
</dbReference>
<feature type="domain" description="ABC transporter" evidence="6">
    <location>
        <begin position="20"/>
        <end position="248"/>
    </location>
</feature>
<evidence type="ECO:0000256" key="2">
    <source>
        <dbReference type="ARBA" id="ARBA00022448"/>
    </source>
</evidence>
<dbReference type="GO" id="GO:0016887">
    <property type="term" value="F:ATP hydrolysis activity"/>
    <property type="evidence" value="ECO:0007669"/>
    <property type="project" value="InterPro"/>
</dbReference>
<evidence type="ECO:0000313" key="8">
    <source>
        <dbReference type="Proteomes" id="UP000008710"/>
    </source>
</evidence>
<evidence type="ECO:0000313" key="7">
    <source>
        <dbReference type="EMBL" id="ABH00513.1"/>
    </source>
</evidence>
<dbReference type="InterPro" id="IPR003439">
    <property type="entry name" value="ABC_transporter-like_ATP-bd"/>
</dbReference>
<keyword evidence="4" id="KW-0067">ATP-binding</keyword>
<keyword evidence="5" id="KW-0029">Amino-acid transport</keyword>
<dbReference type="Gene3D" id="3.40.50.300">
    <property type="entry name" value="P-loop containing nucleotide triphosphate hydrolases"/>
    <property type="match status" value="1"/>
</dbReference>
<dbReference type="SUPFAM" id="SSF52540">
    <property type="entry name" value="P-loop containing nucleoside triphosphate hydrolases"/>
    <property type="match status" value="1"/>
</dbReference>
<dbReference type="EC" id="3.6.3.-" evidence="7"/>
<dbReference type="AlphaFoldDB" id="Q0RW23"/>
<gene>
    <name evidence="7" type="ordered locus">RHA1_ro10324</name>
</gene>
<dbReference type="InterPro" id="IPR027417">
    <property type="entry name" value="P-loop_NTPase"/>
</dbReference>
<organism evidence="7 8">
    <name type="scientific">Rhodococcus jostii (strain RHA1)</name>
    <dbReference type="NCBI Taxonomy" id="101510"/>
    <lineage>
        <taxon>Bacteria</taxon>
        <taxon>Bacillati</taxon>
        <taxon>Actinomycetota</taxon>
        <taxon>Actinomycetes</taxon>
        <taxon>Mycobacteriales</taxon>
        <taxon>Nocardiaceae</taxon>
        <taxon>Rhodococcus</taxon>
    </lineage>
</organism>
<proteinExistence type="inferred from homology"/>
<protein>
    <submittedName>
        <fullName evidence="7">ABC branched-chain amino acid transporter, permease component</fullName>
        <ecNumber evidence="7">3.6.3.-</ecNumber>
    </submittedName>
</protein>
<sequence length="249" mass="25787">MNPSTTAETPSDVRTDVPALMVEELSAGYGSTTVLRDVSLTVPSGGAVALLGPNGAGKSTLLAALSGLLPLTGGRFAMHGEDVTGRPAHQLAAAGLSHIPEGRGVFRGLTVRENLVMQAGRGAEDEAIERAVSAFPVLGQRLEQQAGTMSGGQQQMLAMSAAYVRRPRLVLVDEASLGLAPLVVDEIFSFLGQLVADGAALLLVDQFAARALNLASYAYVLNRGRVVHHGSAADLDETTLARAYLGGES</sequence>
<geneLocation type="plasmid" evidence="7 8">
    <name>pRHL2</name>
</geneLocation>
<dbReference type="PANTHER" id="PTHR43820:SF4">
    <property type="entry name" value="HIGH-AFFINITY BRANCHED-CHAIN AMINO ACID TRANSPORT ATP-BINDING PROTEIN LIVF"/>
    <property type="match status" value="1"/>
</dbReference>
<evidence type="ECO:0000256" key="5">
    <source>
        <dbReference type="ARBA" id="ARBA00022970"/>
    </source>
</evidence>
<dbReference type="InterPro" id="IPR003593">
    <property type="entry name" value="AAA+_ATPase"/>
</dbReference>
<dbReference type="GO" id="GO:0015658">
    <property type="term" value="F:branched-chain amino acid transmembrane transporter activity"/>
    <property type="evidence" value="ECO:0007669"/>
    <property type="project" value="TreeGrafter"/>
</dbReference>
<keyword evidence="7" id="KW-0378">Hydrolase</keyword>